<dbReference type="InterPro" id="IPR012318">
    <property type="entry name" value="HTH_CRP"/>
</dbReference>
<dbReference type="SUPFAM" id="SSF46785">
    <property type="entry name" value="Winged helix' DNA-binding domain"/>
    <property type="match status" value="1"/>
</dbReference>
<keyword evidence="2" id="KW-0238">DNA-binding</keyword>
<dbReference type="PANTHER" id="PTHR24567">
    <property type="entry name" value="CRP FAMILY TRANSCRIPTIONAL REGULATORY PROTEIN"/>
    <property type="match status" value="1"/>
</dbReference>
<feature type="domain" description="Cyclic nucleotide-binding" evidence="4">
    <location>
        <begin position="25"/>
        <end position="147"/>
    </location>
</feature>
<dbReference type="Pfam" id="PF13545">
    <property type="entry name" value="HTH_Crp_2"/>
    <property type="match status" value="1"/>
</dbReference>
<evidence type="ECO:0000256" key="2">
    <source>
        <dbReference type="ARBA" id="ARBA00023125"/>
    </source>
</evidence>
<dbReference type="SMART" id="SM00419">
    <property type="entry name" value="HTH_CRP"/>
    <property type="match status" value="1"/>
</dbReference>
<dbReference type="SMART" id="SM00100">
    <property type="entry name" value="cNMP"/>
    <property type="match status" value="1"/>
</dbReference>
<dbReference type="InterPro" id="IPR036388">
    <property type="entry name" value="WH-like_DNA-bd_sf"/>
</dbReference>
<dbReference type="EMBL" id="JAGSOJ010000004">
    <property type="protein sequence ID" value="MCM1991959.1"/>
    <property type="molecule type" value="Genomic_DNA"/>
</dbReference>
<dbReference type="GO" id="GO:0003677">
    <property type="term" value="F:DNA binding"/>
    <property type="evidence" value="ECO:0007669"/>
    <property type="project" value="UniProtKB-KW"/>
</dbReference>
<dbReference type="PROSITE" id="PS50042">
    <property type="entry name" value="CNMP_BINDING_3"/>
    <property type="match status" value="1"/>
</dbReference>
<name>A0A9J6P5H1_9CLOT</name>
<reference evidence="6" key="1">
    <citation type="journal article" date="2021" name="mSystems">
        <title>Bacteria and Archaea Synergistically Convert Glycine Betaine to Biogenic Methane in the Formosa Cold Seep of the South China Sea.</title>
        <authorList>
            <person name="Li L."/>
            <person name="Zhang W."/>
            <person name="Zhang S."/>
            <person name="Song L."/>
            <person name="Sun Q."/>
            <person name="Zhang H."/>
            <person name="Xiang H."/>
            <person name="Dong X."/>
        </authorList>
    </citation>
    <scope>NUCLEOTIDE SEQUENCE</scope>
    <source>
        <strain evidence="6">ZWT</strain>
    </source>
</reference>
<evidence type="ECO:0000313" key="6">
    <source>
        <dbReference type="EMBL" id="MCM1991959.1"/>
    </source>
</evidence>
<dbReference type="PANTHER" id="PTHR24567:SF28">
    <property type="entry name" value="LISTERIOLYSIN REGULATORY PROTEIN"/>
    <property type="match status" value="1"/>
</dbReference>
<dbReference type="PRINTS" id="PR00034">
    <property type="entry name" value="HTHCRP"/>
</dbReference>
<dbReference type="Proteomes" id="UP001056429">
    <property type="component" value="Unassembled WGS sequence"/>
</dbReference>
<sequence>MKKCSPHNQNCLNCENDYCLRTVPFLSSLDPHQLKEVSKGTVRRRYKKGERIFSEGETARKLYMLCSGKVKIFRYTPDGKELILYILSPNYFSFIGAFNLLKETTFDFSAEALEDTVLCTLDKHEFENIILKYPKVTLKILEEAYDRINKIESLVYRLSTNNVDAKVAGLLLSLIKDFGVEADDGIHLNMTMNREEMGSYAGLTRETMSRKLRSMQKQGLIEIQGNKKIIVKDINDLNDMLL</sequence>
<evidence type="ECO:0000259" key="4">
    <source>
        <dbReference type="PROSITE" id="PS50042"/>
    </source>
</evidence>
<proteinExistence type="predicted"/>
<dbReference type="Gene3D" id="2.60.120.10">
    <property type="entry name" value="Jelly Rolls"/>
    <property type="match status" value="1"/>
</dbReference>
<gene>
    <name evidence="6" type="ORF">KDK92_19635</name>
</gene>
<dbReference type="InterPro" id="IPR018490">
    <property type="entry name" value="cNMP-bd_dom_sf"/>
</dbReference>
<feature type="domain" description="HTH crp-type" evidence="5">
    <location>
        <begin position="161"/>
        <end position="235"/>
    </location>
</feature>
<dbReference type="CDD" id="cd00038">
    <property type="entry name" value="CAP_ED"/>
    <property type="match status" value="1"/>
</dbReference>
<evidence type="ECO:0000256" key="1">
    <source>
        <dbReference type="ARBA" id="ARBA00023015"/>
    </source>
</evidence>
<dbReference type="InterPro" id="IPR000595">
    <property type="entry name" value="cNMP-bd_dom"/>
</dbReference>
<organism evidence="6 7">
    <name type="scientific">Oceanirhabdus seepicola</name>
    <dbReference type="NCBI Taxonomy" id="2828781"/>
    <lineage>
        <taxon>Bacteria</taxon>
        <taxon>Bacillati</taxon>
        <taxon>Bacillota</taxon>
        <taxon>Clostridia</taxon>
        <taxon>Eubacteriales</taxon>
        <taxon>Clostridiaceae</taxon>
        <taxon>Oceanirhabdus</taxon>
    </lineage>
</organism>
<dbReference type="GO" id="GO:0003700">
    <property type="term" value="F:DNA-binding transcription factor activity"/>
    <property type="evidence" value="ECO:0007669"/>
    <property type="project" value="TreeGrafter"/>
</dbReference>
<evidence type="ECO:0000313" key="7">
    <source>
        <dbReference type="Proteomes" id="UP001056429"/>
    </source>
</evidence>
<dbReference type="InterPro" id="IPR036390">
    <property type="entry name" value="WH_DNA-bd_sf"/>
</dbReference>
<keyword evidence="3" id="KW-0804">Transcription</keyword>
<dbReference type="PROSITE" id="PS51063">
    <property type="entry name" value="HTH_CRP_2"/>
    <property type="match status" value="1"/>
</dbReference>
<dbReference type="RefSeq" id="WP_250861092.1">
    <property type="nucleotide sequence ID" value="NZ_JAGSOJ010000004.1"/>
</dbReference>
<dbReference type="AlphaFoldDB" id="A0A9J6P5H1"/>
<dbReference type="Gene3D" id="1.10.10.10">
    <property type="entry name" value="Winged helix-like DNA-binding domain superfamily/Winged helix DNA-binding domain"/>
    <property type="match status" value="1"/>
</dbReference>
<reference evidence="6" key="2">
    <citation type="submission" date="2021-04" db="EMBL/GenBank/DDBJ databases">
        <authorList>
            <person name="Dong X."/>
        </authorList>
    </citation>
    <scope>NUCLEOTIDE SEQUENCE</scope>
    <source>
        <strain evidence="6">ZWT</strain>
    </source>
</reference>
<evidence type="ECO:0000256" key="3">
    <source>
        <dbReference type="ARBA" id="ARBA00023163"/>
    </source>
</evidence>
<dbReference type="InterPro" id="IPR014710">
    <property type="entry name" value="RmlC-like_jellyroll"/>
</dbReference>
<dbReference type="Pfam" id="PF00027">
    <property type="entry name" value="cNMP_binding"/>
    <property type="match status" value="1"/>
</dbReference>
<dbReference type="CDD" id="cd00092">
    <property type="entry name" value="HTH_CRP"/>
    <property type="match status" value="1"/>
</dbReference>
<protein>
    <submittedName>
        <fullName evidence="6">Crp/Fnr family transcriptional regulator</fullName>
    </submittedName>
</protein>
<dbReference type="SUPFAM" id="SSF51206">
    <property type="entry name" value="cAMP-binding domain-like"/>
    <property type="match status" value="1"/>
</dbReference>
<comment type="caution">
    <text evidence="6">The sequence shown here is derived from an EMBL/GenBank/DDBJ whole genome shotgun (WGS) entry which is preliminary data.</text>
</comment>
<evidence type="ECO:0000259" key="5">
    <source>
        <dbReference type="PROSITE" id="PS51063"/>
    </source>
</evidence>
<keyword evidence="1" id="KW-0805">Transcription regulation</keyword>
<dbReference type="GO" id="GO:0005829">
    <property type="term" value="C:cytosol"/>
    <property type="evidence" value="ECO:0007669"/>
    <property type="project" value="TreeGrafter"/>
</dbReference>
<keyword evidence="7" id="KW-1185">Reference proteome</keyword>
<accession>A0A9J6P5H1</accession>
<dbReference type="InterPro" id="IPR050397">
    <property type="entry name" value="Env_Response_Regulators"/>
</dbReference>